<dbReference type="Gene3D" id="3.30.360.10">
    <property type="entry name" value="Dihydrodipicolinate Reductase, domain 2"/>
    <property type="match status" value="1"/>
</dbReference>
<gene>
    <name evidence="4" type="ORF">LZC95_43500</name>
</gene>
<dbReference type="Pfam" id="PF22725">
    <property type="entry name" value="GFO_IDH_MocA_C3"/>
    <property type="match status" value="1"/>
</dbReference>
<dbReference type="Gene3D" id="3.40.50.720">
    <property type="entry name" value="NAD(P)-binding Rossmann-like Domain"/>
    <property type="match status" value="1"/>
</dbReference>
<keyword evidence="1" id="KW-0560">Oxidoreductase</keyword>
<proteinExistence type="predicted"/>
<evidence type="ECO:0000256" key="1">
    <source>
        <dbReference type="ARBA" id="ARBA00023002"/>
    </source>
</evidence>
<evidence type="ECO:0000259" key="2">
    <source>
        <dbReference type="Pfam" id="PF01408"/>
    </source>
</evidence>
<dbReference type="InterPro" id="IPR050463">
    <property type="entry name" value="Gfo/Idh/MocA_oxidrdct_glycsds"/>
</dbReference>
<dbReference type="InterPro" id="IPR055170">
    <property type="entry name" value="GFO_IDH_MocA-like_dom"/>
</dbReference>
<dbReference type="Pfam" id="PF01408">
    <property type="entry name" value="GFO_IDH_MocA"/>
    <property type="match status" value="1"/>
</dbReference>
<dbReference type="EMBL" id="CP089982">
    <property type="protein sequence ID" value="WXA93307.1"/>
    <property type="molecule type" value="Genomic_DNA"/>
</dbReference>
<reference evidence="4 5" key="1">
    <citation type="submission" date="2021-12" db="EMBL/GenBank/DDBJ databases">
        <title>Discovery of the Pendulisporaceae a myxobacterial family with distinct sporulation behavior and unique specialized metabolism.</title>
        <authorList>
            <person name="Garcia R."/>
            <person name="Popoff A."/>
            <person name="Bader C.D."/>
            <person name="Loehr J."/>
            <person name="Walesch S."/>
            <person name="Walt C."/>
            <person name="Boldt J."/>
            <person name="Bunk B."/>
            <person name="Haeckl F.J.F.P.J."/>
            <person name="Gunesch A.P."/>
            <person name="Birkelbach J."/>
            <person name="Nuebel U."/>
            <person name="Pietschmann T."/>
            <person name="Bach T."/>
            <person name="Mueller R."/>
        </authorList>
    </citation>
    <scope>NUCLEOTIDE SEQUENCE [LARGE SCALE GENOMIC DNA]</scope>
    <source>
        <strain evidence="4 5">MSr12523</strain>
    </source>
</reference>
<dbReference type="InterPro" id="IPR036291">
    <property type="entry name" value="NAD(P)-bd_dom_sf"/>
</dbReference>
<evidence type="ECO:0000313" key="4">
    <source>
        <dbReference type="EMBL" id="WXA93307.1"/>
    </source>
</evidence>
<evidence type="ECO:0000313" key="5">
    <source>
        <dbReference type="Proteomes" id="UP001379533"/>
    </source>
</evidence>
<dbReference type="SUPFAM" id="SSF51735">
    <property type="entry name" value="NAD(P)-binding Rossmann-fold domains"/>
    <property type="match status" value="1"/>
</dbReference>
<dbReference type="RefSeq" id="WP_394843908.1">
    <property type="nucleotide sequence ID" value="NZ_CP089982.1"/>
</dbReference>
<dbReference type="PANTHER" id="PTHR43818">
    <property type="entry name" value="BCDNA.GH03377"/>
    <property type="match status" value="1"/>
</dbReference>
<evidence type="ECO:0000259" key="3">
    <source>
        <dbReference type="Pfam" id="PF22725"/>
    </source>
</evidence>
<dbReference type="Proteomes" id="UP001379533">
    <property type="component" value="Chromosome"/>
</dbReference>
<dbReference type="InterPro" id="IPR000683">
    <property type="entry name" value="Gfo/Idh/MocA-like_OxRdtase_N"/>
</dbReference>
<dbReference type="PANTHER" id="PTHR43818:SF11">
    <property type="entry name" value="BCDNA.GH03377"/>
    <property type="match status" value="1"/>
</dbReference>
<accession>A0ABZ2K7R2</accession>
<name>A0ABZ2K7R2_9BACT</name>
<feature type="domain" description="Gfo/Idh/MocA-like oxidoreductase N-terminal" evidence="2">
    <location>
        <begin position="6"/>
        <end position="116"/>
    </location>
</feature>
<feature type="domain" description="GFO/IDH/MocA-like oxidoreductase" evidence="3">
    <location>
        <begin position="132"/>
        <end position="257"/>
    </location>
</feature>
<keyword evidence="5" id="KW-1185">Reference proteome</keyword>
<organism evidence="4 5">
    <name type="scientific">Pendulispora brunnea</name>
    <dbReference type="NCBI Taxonomy" id="2905690"/>
    <lineage>
        <taxon>Bacteria</taxon>
        <taxon>Pseudomonadati</taxon>
        <taxon>Myxococcota</taxon>
        <taxon>Myxococcia</taxon>
        <taxon>Myxococcales</taxon>
        <taxon>Sorangiineae</taxon>
        <taxon>Pendulisporaceae</taxon>
        <taxon>Pendulispora</taxon>
    </lineage>
</organism>
<protein>
    <submittedName>
        <fullName evidence="4">Gfo/Idh/MocA family oxidoreductase</fullName>
    </submittedName>
</protein>
<dbReference type="SUPFAM" id="SSF55347">
    <property type="entry name" value="Glyceraldehyde-3-phosphate dehydrogenase-like, C-terminal domain"/>
    <property type="match status" value="1"/>
</dbReference>
<sequence>MMNSTFRVAIAGAGFVGRIHARSARLAGARLVGISASSAERARAAATELGVEHAFGSSEELVTAPDVDVVHICTPNHLHVPLTEAALAAGKHVICEKPLALDVAGAERLVLAESASRMVTAVPFVYRFYPLVRELRRRVQTGTPGALHLIHGTYLQDWLLLPGDSNWRVDAELGGRSRAFADIGSHWCDLVEFVTGHRIVQLCADMGRAHTGRPTEDFVTMLFDTDRGARGSVVVSQVSAGRKNRLAIELSGQHETLVFDQEAPESAWIGRRDGDHVIRRDPGQLSPEAARYVVAPGGHPQGYADAFDGFVRDAYQAMRTGDVPNGLPRFADGLRAARIVQAVIRSAETRTWQEVPV</sequence>